<accession>A0ACC2S112</accession>
<comment type="caution">
    <text evidence="1">The sequence shown here is derived from an EMBL/GenBank/DDBJ whole genome shotgun (WGS) entry which is preliminary data.</text>
</comment>
<evidence type="ECO:0000313" key="1">
    <source>
        <dbReference type="EMBL" id="KAJ9056058.1"/>
    </source>
</evidence>
<organism evidence="1 2">
    <name type="scientific">Entomophthora muscae</name>
    <dbReference type="NCBI Taxonomy" id="34485"/>
    <lineage>
        <taxon>Eukaryota</taxon>
        <taxon>Fungi</taxon>
        <taxon>Fungi incertae sedis</taxon>
        <taxon>Zoopagomycota</taxon>
        <taxon>Entomophthoromycotina</taxon>
        <taxon>Entomophthoromycetes</taxon>
        <taxon>Entomophthorales</taxon>
        <taxon>Entomophthoraceae</taxon>
        <taxon>Entomophthora</taxon>
    </lineage>
</organism>
<reference evidence="1" key="1">
    <citation type="submission" date="2022-04" db="EMBL/GenBank/DDBJ databases">
        <title>Genome of the entomopathogenic fungus Entomophthora muscae.</title>
        <authorList>
            <person name="Elya C."/>
            <person name="Lovett B.R."/>
            <person name="Lee E."/>
            <person name="Macias A.M."/>
            <person name="Hajek A.E."/>
            <person name="De Bivort B.L."/>
            <person name="Kasson M.T."/>
            <person name="De Fine Licht H.H."/>
            <person name="Stajich J.E."/>
        </authorList>
    </citation>
    <scope>NUCLEOTIDE SEQUENCE</scope>
    <source>
        <strain evidence="1">Berkeley</strain>
    </source>
</reference>
<proteinExistence type="predicted"/>
<protein>
    <submittedName>
        <fullName evidence="1">Mitochondrial distribution and morphology protein 10</fullName>
    </submittedName>
</protein>
<dbReference type="Proteomes" id="UP001165960">
    <property type="component" value="Unassembled WGS sequence"/>
</dbReference>
<gene>
    <name evidence="1" type="primary">MDM10_2</name>
    <name evidence="1" type="ORF">DSO57_1036957</name>
</gene>
<name>A0ACC2S112_9FUNG</name>
<dbReference type="EMBL" id="QTSX02006055">
    <property type="protein sequence ID" value="KAJ9056058.1"/>
    <property type="molecule type" value="Genomic_DNA"/>
</dbReference>
<evidence type="ECO:0000313" key="2">
    <source>
        <dbReference type="Proteomes" id="UP001165960"/>
    </source>
</evidence>
<sequence length="278" mass="31163">MDNFHKYYGRTANTTDPLNTCDQLSSKKSSLSDYLLYGHVYLPRCRLEALFTQKISSTLQYIISGVSIPYDQDRSHVSFQLQQEGKRFCTEYSYTTDDCLIGVRSLYRFNEPDETEEALGVSSKELKPYWAFGGEIYYSASTKIGGVSFGLRRQNPVSTPSDITLTINPVMGHFSAAYTALMSPNLTASTRYDFNAYSLGSDYILGIEWRNRREGLIKARVSLLQGATLLFSSRYRKLTFTLGLNIASPTGSSPGSSPKIPNPHTMLRSMGIQIQYSS</sequence>
<keyword evidence="2" id="KW-1185">Reference proteome</keyword>